<dbReference type="InterPro" id="IPR023891">
    <property type="entry name" value="Pyrrolys_PylB"/>
</dbReference>
<evidence type="ECO:0000313" key="7">
    <source>
        <dbReference type="Proteomes" id="UP001524944"/>
    </source>
</evidence>
<dbReference type="CDD" id="cd01335">
    <property type="entry name" value="Radical_SAM"/>
    <property type="match status" value="1"/>
</dbReference>
<evidence type="ECO:0000259" key="5">
    <source>
        <dbReference type="PROSITE" id="PS51918"/>
    </source>
</evidence>
<name>A0ABT1Y121_9FIRM</name>
<dbReference type="PROSITE" id="PS51918">
    <property type="entry name" value="RADICAL_SAM"/>
    <property type="match status" value="1"/>
</dbReference>
<dbReference type="SMART" id="SM00729">
    <property type="entry name" value="Elp3"/>
    <property type="match status" value="1"/>
</dbReference>
<dbReference type="Pfam" id="PF04055">
    <property type="entry name" value="Radical_SAM"/>
    <property type="match status" value="1"/>
</dbReference>
<dbReference type="InterPro" id="IPR058240">
    <property type="entry name" value="rSAM_sf"/>
</dbReference>
<evidence type="ECO:0000313" key="6">
    <source>
        <dbReference type="EMBL" id="MCR6544530.1"/>
    </source>
</evidence>
<dbReference type="NCBIfam" id="TIGR03910">
    <property type="entry name" value="pyrrolys_PylB"/>
    <property type="match status" value="1"/>
</dbReference>
<dbReference type="Gene3D" id="3.20.20.70">
    <property type="entry name" value="Aldolase class I"/>
    <property type="match status" value="1"/>
</dbReference>
<keyword evidence="3" id="KW-0408">Iron</keyword>
<keyword evidence="2" id="KW-0479">Metal-binding</keyword>
<feature type="domain" description="Radical SAM core" evidence="5">
    <location>
        <begin position="57"/>
        <end position="284"/>
    </location>
</feature>
<dbReference type="PIRSF" id="PIRSF004762">
    <property type="entry name" value="CHP00423"/>
    <property type="match status" value="1"/>
</dbReference>
<dbReference type="SFLD" id="SFLDS00029">
    <property type="entry name" value="Radical_SAM"/>
    <property type="match status" value="1"/>
</dbReference>
<dbReference type="InterPro" id="IPR007197">
    <property type="entry name" value="rSAM"/>
</dbReference>
<dbReference type="PANTHER" id="PTHR43726">
    <property type="entry name" value="3-METHYLORNITHINE SYNTHASE"/>
    <property type="match status" value="1"/>
</dbReference>
<dbReference type="RefSeq" id="WP_257912082.1">
    <property type="nucleotide sequence ID" value="NZ_JBDIOZ010000006.1"/>
</dbReference>
<dbReference type="InterPro" id="IPR034422">
    <property type="entry name" value="HydE/PylB-like"/>
</dbReference>
<proteinExistence type="predicted"/>
<evidence type="ECO:0000256" key="2">
    <source>
        <dbReference type="ARBA" id="ARBA00022723"/>
    </source>
</evidence>
<dbReference type="SUPFAM" id="SSF102114">
    <property type="entry name" value="Radical SAM enzymes"/>
    <property type="match status" value="1"/>
</dbReference>
<dbReference type="SFLD" id="SFLDG01280">
    <property type="entry name" value="HydE/PylB-like"/>
    <property type="match status" value="1"/>
</dbReference>
<reference evidence="6 7" key="1">
    <citation type="submission" date="2022-08" db="EMBL/GenBank/DDBJ databases">
        <title>Proteogenomics of the novel Dehalobacterium formicoaceticum strain EZ94 highlights a key role of methyltransferases during anaerobic dichloromethane degradation.</title>
        <authorList>
            <person name="Wasmund K."/>
        </authorList>
    </citation>
    <scope>NUCLEOTIDE SEQUENCE [LARGE SCALE GENOMIC DNA]</scope>
    <source>
        <strain evidence="6 7">EZ94</strain>
    </source>
</reference>
<evidence type="ECO:0000256" key="4">
    <source>
        <dbReference type="ARBA" id="ARBA00023014"/>
    </source>
</evidence>
<comment type="caution">
    <text evidence="6">The sequence shown here is derived from an EMBL/GenBank/DDBJ whole genome shotgun (WGS) entry which is preliminary data.</text>
</comment>
<dbReference type="PANTHER" id="PTHR43726:SF1">
    <property type="entry name" value="BIOTIN SYNTHASE"/>
    <property type="match status" value="1"/>
</dbReference>
<dbReference type="InterPro" id="IPR013785">
    <property type="entry name" value="Aldolase_TIM"/>
</dbReference>
<gene>
    <name evidence="6" type="primary">pylB</name>
    <name evidence="6" type="ORF">NVS47_03210</name>
</gene>
<evidence type="ECO:0000256" key="3">
    <source>
        <dbReference type="ARBA" id="ARBA00023004"/>
    </source>
</evidence>
<dbReference type="SFLD" id="SFLDF00349">
    <property type="entry name" value="3-methylornithine_synthase_(Py"/>
    <property type="match status" value="1"/>
</dbReference>
<organism evidence="6 7">
    <name type="scientific">Dehalobacterium formicoaceticum</name>
    <dbReference type="NCBI Taxonomy" id="51515"/>
    <lineage>
        <taxon>Bacteria</taxon>
        <taxon>Bacillati</taxon>
        <taxon>Bacillota</taxon>
        <taxon>Clostridia</taxon>
        <taxon>Eubacteriales</taxon>
        <taxon>Peptococcaceae</taxon>
        <taxon>Dehalobacterium</taxon>
    </lineage>
</organism>
<dbReference type="InterPro" id="IPR006638">
    <property type="entry name" value="Elp3/MiaA/NifB-like_rSAM"/>
</dbReference>
<dbReference type="EMBL" id="JANPWE010000001">
    <property type="protein sequence ID" value="MCR6544530.1"/>
    <property type="molecule type" value="Genomic_DNA"/>
</dbReference>
<keyword evidence="4" id="KW-0411">Iron-sulfur</keyword>
<sequence>MMSTHRARYLEQILEKAYQEITLSKKEITYLLGLKQGEEMNQVFQMAETLRQRYFGDKIFMYGFVYFSTYCQKDCAFCLYRKSNHSLQRYRKSEAEILEIACSLKESGVHLLDLTMGEDPQYLCRDQEGVDKLCGVIEKVKKNTGLPLMVSPGVVSGTVLKRFRDIGVNWYALYQETHTRSLYAKLRLQQDYDQRLQAKKTAHQIGMLIEEGLLTGIGDQGEDVVNSLLVMEDLRAEQVRVMSFIPQERTPMENWFSPPRVRESLIIAIMRIMFPDRLIPASLDVDGINGLKQRLAAGANVVTSIIPSQSGLAGVSNSDLDIEDGNRTVYRVTNILEELNLAPASLDEYMYWLDQRTSLVRPELDYGRELLG</sequence>
<evidence type="ECO:0000256" key="1">
    <source>
        <dbReference type="ARBA" id="ARBA00022691"/>
    </source>
</evidence>
<keyword evidence="1" id="KW-0949">S-adenosyl-L-methionine</keyword>
<protein>
    <submittedName>
        <fullName evidence="6">Methylornithine synthase PylB</fullName>
    </submittedName>
</protein>
<keyword evidence="7" id="KW-1185">Reference proteome</keyword>
<accession>A0ABT1Y121</accession>
<dbReference type="Proteomes" id="UP001524944">
    <property type="component" value="Unassembled WGS sequence"/>
</dbReference>
<dbReference type="SFLD" id="SFLDG01060">
    <property type="entry name" value="BATS_domain_containing"/>
    <property type="match status" value="1"/>
</dbReference>